<protein>
    <recommendedName>
        <fullName evidence="4">F-box domain-containing protein</fullName>
    </recommendedName>
</protein>
<evidence type="ECO:0000256" key="1">
    <source>
        <dbReference type="SAM" id="MobiDB-lite"/>
    </source>
</evidence>
<dbReference type="EMBL" id="JAHMHS010000032">
    <property type="protein sequence ID" value="KAK1726474.1"/>
    <property type="molecule type" value="Genomic_DNA"/>
</dbReference>
<keyword evidence="3" id="KW-1185">Reference proteome</keyword>
<sequence>MSAIAPIQFPGQPPTDDGRGGFPLQQMPQELILEILRQMDNNNISLVPISNTGRLMRNLSIPIIFRVAQISCAEDAFADHVMRVFRNKLIVRSIQVLSIYTEGPPTSRTPGRFVRIQGPVASCRPSTPTDLMFLIGKLYNLRELRLDFRFKATVSLIRPLSRIMDSPQWDLSLVTALSFPVTTDIGFIVTGFPNLRAFSFEAPLNRPLSSIDGLSDLANILGPQLAYIQICKMRWDASDFQEVQAIFPHTSRLTMGGTMAFGGSPARARWDLQVTTGHLTPMTNLKVLALSDERCQTSSPLDAILPVHYQASTMAKKLLPAIGFHDARSRRYDQAWRVWQNIPNLEETTPTMDISRGSGYTAFKAVVPTPSPSASLMTLPLELIIEIIEFSKLSKSRRGVYFEDRNSLRAMSRVCKLFRVFTISGLFKTVCRTVDEDEIHAQLQAIEGNALILGSIRHLSLCTQGPEWPPTKWRNDYDPSIIPCSRAAAALLVKILRKTTPEEVNLTFKCGNKSMVAFFRAELDKQKACLQSVRVLTYPSSITTSFIPQTFPNLRCLSLEINGSPMHTAGLRLIAPKLKSLTTLELYKAHWRCDDLEEVVTLFPSIKYLLIDGELKSTRVSVSS</sequence>
<evidence type="ECO:0000313" key="2">
    <source>
        <dbReference type="EMBL" id="KAK1726474.1"/>
    </source>
</evidence>
<dbReference type="Proteomes" id="UP001244207">
    <property type="component" value="Unassembled WGS sequence"/>
</dbReference>
<name>A0AAD8UST6_GLOAC</name>
<evidence type="ECO:0008006" key="4">
    <source>
        <dbReference type="Google" id="ProtNLM"/>
    </source>
</evidence>
<accession>A0AAD8UST6</accession>
<dbReference type="SUPFAM" id="SSF52047">
    <property type="entry name" value="RNI-like"/>
    <property type="match status" value="1"/>
</dbReference>
<comment type="caution">
    <text evidence="2">The sequence shown here is derived from an EMBL/GenBank/DDBJ whole genome shotgun (WGS) entry which is preliminary data.</text>
</comment>
<reference evidence="2" key="1">
    <citation type="submission" date="2021-12" db="EMBL/GenBank/DDBJ databases">
        <title>Comparative genomics, transcriptomics and evolutionary studies reveal genomic signatures of adaptation to plant cell wall in hemibiotrophic fungi.</title>
        <authorList>
            <consortium name="DOE Joint Genome Institute"/>
            <person name="Baroncelli R."/>
            <person name="Diaz J.F."/>
            <person name="Benocci T."/>
            <person name="Peng M."/>
            <person name="Battaglia E."/>
            <person name="Haridas S."/>
            <person name="Andreopoulos W."/>
            <person name="Labutti K."/>
            <person name="Pangilinan J."/>
            <person name="Floch G.L."/>
            <person name="Makela M.R."/>
            <person name="Henrissat B."/>
            <person name="Grigoriev I.V."/>
            <person name="Crouch J.A."/>
            <person name="De Vries R.P."/>
            <person name="Sukno S.A."/>
            <person name="Thon M.R."/>
        </authorList>
    </citation>
    <scope>NUCLEOTIDE SEQUENCE</scope>
    <source>
        <strain evidence="2">CBS 112980</strain>
    </source>
</reference>
<proteinExistence type="predicted"/>
<evidence type="ECO:0000313" key="3">
    <source>
        <dbReference type="Proteomes" id="UP001244207"/>
    </source>
</evidence>
<dbReference type="Gene3D" id="3.80.10.10">
    <property type="entry name" value="Ribonuclease Inhibitor"/>
    <property type="match status" value="1"/>
</dbReference>
<dbReference type="AlphaFoldDB" id="A0AAD8UST6"/>
<dbReference type="InterPro" id="IPR032675">
    <property type="entry name" value="LRR_dom_sf"/>
</dbReference>
<dbReference type="RefSeq" id="XP_060366529.1">
    <property type="nucleotide sequence ID" value="XM_060504704.1"/>
</dbReference>
<organism evidence="2 3">
    <name type="scientific">Glomerella acutata</name>
    <name type="common">Colletotrichum acutatum</name>
    <dbReference type="NCBI Taxonomy" id="27357"/>
    <lineage>
        <taxon>Eukaryota</taxon>
        <taxon>Fungi</taxon>
        <taxon>Dikarya</taxon>
        <taxon>Ascomycota</taxon>
        <taxon>Pezizomycotina</taxon>
        <taxon>Sordariomycetes</taxon>
        <taxon>Hypocreomycetidae</taxon>
        <taxon>Glomerellales</taxon>
        <taxon>Glomerellaceae</taxon>
        <taxon>Colletotrichum</taxon>
        <taxon>Colletotrichum acutatum species complex</taxon>
    </lineage>
</organism>
<feature type="region of interest" description="Disordered" evidence="1">
    <location>
        <begin position="1"/>
        <end position="22"/>
    </location>
</feature>
<gene>
    <name evidence="2" type="ORF">BDZ83DRAFT_574303</name>
</gene>
<dbReference type="GeneID" id="85388603"/>